<gene>
    <name evidence="5" type="primary">RNF17</name>
</gene>
<feature type="domain" description="Tudor" evidence="3">
    <location>
        <begin position="938"/>
        <end position="997"/>
    </location>
</feature>
<dbReference type="PANTHER" id="PTHR16442">
    <property type="entry name" value="RING FINGER PROTEIN 17"/>
    <property type="match status" value="1"/>
</dbReference>
<dbReference type="InterPro" id="IPR035437">
    <property type="entry name" value="SNase_OB-fold_sf"/>
</dbReference>
<feature type="coiled-coil region" evidence="1">
    <location>
        <begin position="114"/>
        <end position="151"/>
    </location>
</feature>
<evidence type="ECO:0000259" key="3">
    <source>
        <dbReference type="PROSITE" id="PS50304"/>
    </source>
</evidence>
<evidence type="ECO:0000313" key="5">
    <source>
        <dbReference type="RefSeq" id="XP_072849773.1"/>
    </source>
</evidence>
<dbReference type="GeneID" id="110083537"/>
<feature type="domain" description="Tudor" evidence="3">
    <location>
        <begin position="1451"/>
        <end position="1511"/>
    </location>
</feature>
<dbReference type="SUPFAM" id="SSF63748">
    <property type="entry name" value="Tudor/PWWP/MBT"/>
    <property type="match status" value="4"/>
</dbReference>
<dbReference type="Pfam" id="PF00567">
    <property type="entry name" value="TUDOR"/>
    <property type="match status" value="5"/>
</dbReference>
<sequence>MASFSDFLESRRGKTQRKSPFEGFRQRGRSIRRVASDLYFQNSSSCEDNDGYISKVTWDFEQKVRYKSLQRCKQTGNYNKSIKEESKQNDSPDWIPPHCLFSEIPTADMDSRTLQNIEKALEVAEINLKQLKAMEDILQELVAEAKLEEGRIAGVINAKFAEIVTSLNARKRKLETELVTNTSYYVTAVHGVQVSVSQKRSSLDGAIKVVKQMMSNRSLKSCDNLYQVIRDLQMTIEEQVLKLDNLKKRSLPCFVMDCDEITPFFENMGKFFFDIPNRHCFGDGPLKLNIMEEEIENSASTEINVELQSVAEETPVVASLRKSDPCFEESYNEFQEITLSSTHKWIASSPPQTTSSPDVIIEEIFEDYQEKSSEDTQWKTKLPVPLGSKTESPELVVVSCVVNPCHFYVRKVSQKKTEVHLERILRQFCHKKSSSPSDVLELGTRIFVRSKEHEMWCRAEIIQLIPLENTNEGKPCGPTKYKICDIAMMRVFLIDYGHPEALIVSGVPNEDIMNPEHVTSKYIVTEDLCMVVRKPDLLIETQLRGIRKLALHCSLKDIVPKNAAEGWKSEARTEFLRMINNKAVLMKVFREENGVLIVDLLKPAANKISSDMPVSLRDALVFLDLARFRIELPDQSERNIPLQYFPPVMPQENAEVLAVVSYINSPDDFYIQLLENGPEFAAFLSKVEEVYKNQRGASFEIICPVPGQPCVAKFDTDGIWYRAQVIGLLGHQEVEVKYVDFGNTATINVDRMRKIKDEFLALPAKAIRCKLAHIAPCKGTEEWSSKSKVRFEELIQDKCMLCFVEEMSEDGILSVELYDTMDTTTKLSSVNNILVEENLASYMKSSTKMTTRFHNEVWDPALEEILKKGRDVLQPENKVFSEFEDLELDCNKELQVRINQVVSPNKIFVQFMSSEKILKSLQERMTATYSGSESETVQWTVDMKCAAYERDLNQWQRGQICKIVSEKVVEVFLFDLGVAKMVDTAYLRELKEDLKTLRPLSVECFLDDIRPAGGTEQWTATACDALAGYLTGALVTLIIQENNSFPLSVKILSKDGGMCTDISEYMIKEGLALRKGRPTETDSSTTSSSKLPEIPFEQKDSDINNLLTKTECAPVLSVPEKEVDPLQKVTESKEEEFKMPVSQPMTEAYKPPALPSSDTFTAIVSCVSEDGTIYVIPKSQEQQRRELMNDIQNNFKCLGLLKPYSWKTGEACVVRAADTMWYRGKVREVGIGIIKVQYLDYGYIEKIPQCHLYPTVLYADIPPFSIPCELSKVVPVGNVWQQDAVELLQELLAERLVEIQIMERLDNPWGNVSIELIFAGMSLSSFMAYHKHCVSEDDDASILKLGIADCSEYPLEENCDISHEELVLAEIETTVLPSYSSPSLPALEHLFPVEVTHVVSPNEIYIAIAHSDNANQHDDTEDRRTECNSKTLKEMLKYYNENTASLSFLTDFRTGMPCLAQYRGGLWHRAKVLSVKKFHPLLIVVKFVDYGSTGTVPTSRLRQIPLVLMQYPARAFRVLLAGFRPALSDPASERVPYCPEWTMDALWEFISLIEGKKLCASTVTYSPEHTVFLYEDGNLIHIRLVEMGLAELS</sequence>
<keyword evidence="1" id="KW-0175">Coiled coil</keyword>
<protein>
    <submittedName>
        <fullName evidence="5">RING finger protein 17 isoform X1</fullName>
    </submittedName>
</protein>
<dbReference type="Proteomes" id="UP001652642">
    <property type="component" value="Chromosome 3"/>
</dbReference>
<dbReference type="PROSITE" id="PS50304">
    <property type="entry name" value="TUDOR"/>
    <property type="match status" value="4"/>
</dbReference>
<accession>A0ABM5FWJ1</accession>
<dbReference type="Gene3D" id="2.40.50.90">
    <property type="match status" value="5"/>
</dbReference>
<dbReference type="InterPro" id="IPR002999">
    <property type="entry name" value="Tudor"/>
</dbReference>
<evidence type="ECO:0000256" key="1">
    <source>
        <dbReference type="SAM" id="Coils"/>
    </source>
</evidence>
<organism evidence="4 5">
    <name type="scientific">Pogona vitticeps</name>
    <name type="common">central bearded dragon</name>
    <dbReference type="NCBI Taxonomy" id="103695"/>
    <lineage>
        <taxon>Eukaryota</taxon>
        <taxon>Metazoa</taxon>
        <taxon>Chordata</taxon>
        <taxon>Craniata</taxon>
        <taxon>Vertebrata</taxon>
        <taxon>Euteleostomi</taxon>
        <taxon>Lepidosauria</taxon>
        <taxon>Squamata</taxon>
        <taxon>Bifurcata</taxon>
        <taxon>Unidentata</taxon>
        <taxon>Episquamata</taxon>
        <taxon>Toxicofera</taxon>
        <taxon>Iguania</taxon>
        <taxon>Acrodonta</taxon>
        <taxon>Agamidae</taxon>
        <taxon>Amphibolurinae</taxon>
        <taxon>Pogona</taxon>
    </lineage>
</organism>
<keyword evidence="4" id="KW-1185">Reference proteome</keyword>
<dbReference type="InterPro" id="IPR047845">
    <property type="entry name" value="RNF17-like_TUDOR_rpt1"/>
</dbReference>
<evidence type="ECO:0000256" key="2">
    <source>
        <dbReference type="SAM" id="MobiDB-lite"/>
    </source>
</evidence>
<feature type="region of interest" description="Disordered" evidence="2">
    <location>
        <begin position="1"/>
        <end position="25"/>
    </location>
</feature>
<dbReference type="Gene3D" id="2.30.30.140">
    <property type="match status" value="5"/>
</dbReference>
<reference evidence="5" key="1">
    <citation type="submission" date="2025-08" db="UniProtKB">
        <authorList>
            <consortium name="RefSeq"/>
        </authorList>
    </citation>
    <scope>IDENTIFICATION</scope>
</reference>
<name>A0ABM5FWJ1_9SAUR</name>
<dbReference type="CDD" id="cd20414">
    <property type="entry name" value="Tudor_TDRD4_rpt1"/>
    <property type="match status" value="1"/>
</dbReference>
<dbReference type="RefSeq" id="XP_072849773.1">
    <property type="nucleotide sequence ID" value="XM_072993672.1"/>
</dbReference>
<feature type="region of interest" description="Disordered" evidence="2">
    <location>
        <begin position="1073"/>
        <end position="1095"/>
    </location>
</feature>
<evidence type="ECO:0000313" key="4">
    <source>
        <dbReference type="Proteomes" id="UP001652642"/>
    </source>
</evidence>
<dbReference type="SMART" id="SM00333">
    <property type="entry name" value="TUDOR"/>
    <property type="match status" value="4"/>
</dbReference>
<proteinExistence type="predicted"/>
<feature type="domain" description="Tudor" evidence="3">
    <location>
        <begin position="703"/>
        <end position="762"/>
    </location>
</feature>
<dbReference type="PANTHER" id="PTHR16442:SF1">
    <property type="entry name" value="RING FINGER PROTEIN 17"/>
    <property type="match status" value="1"/>
</dbReference>
<feature type="domain" description="Tudor" evidence="3">
    <location>
        <begin position="1205"/>
        <end position="1262"/>
    </location>
</feature>